<dbReference type="Proteomes" id="UP000006810">
    <property type="component" value="Chromosome"/>
</dbReference>
<feature type="coiled-coil region" evidence="6">
    <location>
        <begin position="28"/>
        <end position="55"/>
    </location>
</feature>
<comment type="similarity">
    <text evidence="1">Belongs to the XseB family.</text>
</comment>
<sequence>MMSEKLKFNQIMNQIDEISNKLGSNIDLEDSINLYKQAEKLIEEAETKLVEVRKIVAKESIKQ</sequence>
<organism evidence="7 8">
    <name type="scientific">Mycoplasmopsis fermentans (strain ATCC 19989 / NBRC 14854 / NCTC 10117 / PG18)</name>
    <name type="common">Mycoplasma fermentans</name>
    <dbReference type="NCBI Taxonomy" id="496833"/>
    <lineage>
        <taxon>Bacteria</taxon>
        <taxon>Bacillati</taxon>
        <taxon>Mycoplasmatota</taxon>
        <taxon>Mycoplasmoidales</taxon>
        <taxon>Metamycoplasmataceae</taxon>
        <taxon>Mycoplasmopsis</taxon>
    </lineage>
</organism>
<keyword evidence="3" id="KW-0540">Nuclease</keyword>
<dbReference type="GO" id="GO:0006308">
    <property type="term" value="P:DNA catabolic process"/>
    <property type="evidence" value="ECO:0007669"/>
    <property type="project" value="InterPro"/>
</dbReference>
<dbReference type="KEGG" id="mfp:MBIO_0250"/>
<keyword evidence="5" id="KW-0269">Exonuclease</keyword>
<dbReference type="AlphaFoldDB" id="C4XEE3"/>
<evidence type="ECO:0000256" key="6">
    <source>
        <dbReference type="SAM" id="Coils"/>
    </source>
</evidence>
<keyword evidence="8" id="KW-1185">Reference proteome</keyword>
<keyword evidence="2" id="KW-0963">Cytoplasm</keyword>
<dbReference type="Gene3D" id="1.10.287.1040">
    <property type="entry name" value="Exonuclease VII, small subunit"/>
    <property type="match status" value="1"/>
</dbReference>
<keyword evidence="6" id="KW-0175">Coiled coil</keyword>
<accession>C4XEE3</accession>
<keyword evidence="4" id="KW-0378">Hydrolase</keyword>
<evidence type="ECO:0000256" key="4">
    <source>
        <dbReference type="ARBA" id="ARBA00022801"/>
    </source>
</evidence>
<dbReference type="InterPro" id="IPR003761">
    <property type="entry name" value="Exonuc_VII_S"/>
</dbReference>
<name>C4XEE3_MYCFP</name>
<reference evidence="7 8" key="1">
    <citation type="journal article" date="2009" name="Curr. Microbiol.">
        <title>Molecular cloning and expression of a novel cholinephosphotransferase involved in glycoglycerophospholipid biosynthesis of Mycoplasma fermentans.</title>
        <authorList>
            <person name="Ishida N."/>
            <person name="Irikura D."/>
            <person name="Matsuda K."/>
            <person name="Sato S."/>
            <person name="Asano K."/>
        </authorList>
    </citation>
    <scope>NUCLEOTIDE SEQUENCE [LARGE SCALE GENOMIC DNA]</scope>
    <source>
        <strain evidence="8">ATCC 19989 / NBRC 14854 / NCTC 10117 / PG18</strain>
    </source>
</reference>
<dbReference type="GO" id="GO:0009318">
    <property type="term" value="C:exodeoxyribonuclease VII complex"/>
    <property type="evidence" value="ECO:0007669"/>
    <property type="project" value="InterPro"/>
</dbReference>
<dbReference type="SUPFAM" id="SSF116842">
    <property type="entry name" value="XseB-like"/>
    <property type="match status" value="1"/>
</dbReference>
<evidence type="ECO:0000256" key="2">
    <source>
        <dbReference type="ARBA" id="ARBA00022490"/>
    </source>
</evidence>
<dbReference type="EMBL" id="AP009608">
    <property type="protein sequence ID" value="BAH69515.1"/>
    <property type="molecule type" value="Genomic_DNA"/>
</dbReference>
<gene>
    <name evidence="7" type="ordered locus">MBIO_0250</name>
</gene>
<dbReference type="HOGENOM" id="CLU_2899340_0_0_14"/>
<dbReference type="Pfam" id="PF02609">
    <property type="entry name" value="Exonuc_VII_S"/>
    <property type="match status" value="1"/>
</dbReference>
<protein>
    <submittedName>
        <fullName evidence="7">Uncharacterized protein</fullName>
    </submittedName>
</protein>
<evidence type="ECO:0000256" key="3">
    <source>
        <dbReference type="ARBA" id="ARBA00022722"/>
    </source>
</evidence>
<proteinExistence type="inferred from homology"/>
<evidence type="ECO:0000313" key="7">
    <source>
        <dbReference type="EMBL" id="BAH69515.1"/>
    </source>
</evidence>
<dbReference type="PATRIC" id="fig|496833.3.peg.674"/>
<evidence type="ECO:0000313" key="8">
    <source>
        <dbReference type="Proteomes" id="UP000006810"/>
    </source>
</evidence>
<evidence type="ECO:0000256" key="1">
    <source>
        <dbReference type="ARBA" id="ARBA00009998"/>
    </source>
</evidence>
<dbReference type="InterPro" id="IPR037004">
    <property type="entry name" value="Exonuc_VII_ssu_sf"/>
</dbReference>
<evidence type="ECO:0000256" key="5">
    <source>
        <dbReference type="ARBA" id="ARBA00022839"/>
    </source>
</evidence>
<dbReference type="GO" id="GO:0008855">
    <property type="term" value="F:exodeoxyribonuclease VII activity"/>
    <property type="evidence" value="ECO:0007669"/>
    <property type="project" value="InterPro"/>
</dbReference>